<dbReference type="InterPro" id="IPR000668">
    <property type="entry name" value="Peptidase_C1A_C"/>
</dbReference>
<evidence type="ECO:0000313" key="4">
    <source>
        <dbReference type="Proteomes" id="UP000653454"/>
    </source>
</evidence>
<dbReference type="Proteomes" id="UP000653454">
    <property type="component" value="Unassembled WGS sequence"/>
</dbReference>
<dbReference type="InterPro" id="IPR038765">
    <property type="entry name" value="Papain-like_cys_pep_sf"/>
</dbReference>
<dbReference type="Gene3D" id="3.90.70.10">
    <property type="entry name" value="Cysteine proteinases"/>
    <property type="match status" value="1"/>
</dbReference>
<accession>A0A8S4FUY6</accession>
<reference evidence="3" key="1">
    <citation type="submission" date="2020-11" db="EMBL/GenBank/DDBJ databases">
        <authorList>
            <person name="Whiteford S."/>
        </authorList>
    </citation>
    <scope>NUCLEOTIDE SEQUENCE</scope>
</reference>
<evidence type="ECO:0000259" key="2">
    <source>
        <dbReference type="SMART" id="SM00645"/>
    </source>
</evidence>
<dbReference type="PROSITE" id="PS00639">
    <property type="entry name" value="THIOL_PROTEASE_HIS"/>
    <property type="match status" value="1"/>
</dbReference>
<dbReference type="GO" id="GO:0006508">
    <property type="term" value="P:proteolysis"/>
    <property type="evidence" value="ECO:0007669"/>
    <property type="project" value="InterPro"/>
</dbReference>
<evidence type="ECO:0000256" key="1">
    <source>
        <dbReference type="ARBA" id="ARBA00008455"/>
    </source>
</evidence>
<dbReference type="CDD" id="cd02248">
    <property type="entry name" value="Peptidase_C1A"/>
    <property type="match status" value="1"/>
</dbReference>
<keyword evidence="4" id="KW-1185">Reference proteome</keyword>
<proteinExistence type="inferred from homology"/>
<dbReference type="Pfam" id="PF00112">
    <property type="entry name" value="Peptidase_C1"/>
    <property type="match status" value="1"/>
</dbReference>
<gene>
    <name evidence="3" type="ORF">PLXY2_LOCUS10169</name>
</gene>
<dbReference type="InterPro" id="IPR039417">
    <property type="entry name" value="Peptidase_C1A_papain-like"/>
</dbReference>
<dbReference type="InterPro" id="IPR013128">
    <property type="entry name" value="Peptidase_C1A"/>
</dbReference>
<dbReference type="InterPro" id="IPR025660">
    <property type="entry name" value="Pept_his_AS"/>
</dbReference>
<dbReference type="SMART" id="SM00645">
    <property type="entry name" value="Pept_C1"/>
    <property type="match status" value="1"/>
</dbReference>
<dbReference type="SUPFAM" id="SSF54001">
    <property type="entry name" value="Cysteine proteinases"/>
    <property type="match status" value="1"/>
</dbReference>
<protein>
    <submittedName>
        <fullName evidence="3">(diamondback moth) hypothetical protein</fullName>
    </submittedName>
</protein>
<sequence>MIELYWKREYGDRAAARRRRRLCRVVPAGGGWWWSVVSSPPRASPCVCLCVSVRVRHGCNMSVRAMCLLALVAGALCSPAPLAPTAAPARAPRSSDNQRWLDFVADYARAQMSQSGGGGVPQPFRLDLPIEGRGSLPVLVLPVPVAAPGSCGSEQPPRPALPAADPTRVSSVFSVSAADYANAPAPAPAPAPQPSAFEYFGVQNKFGQTEAPVNDFVPVAASSDYLVQQFRLQQPSAPQLPPVLLPEGAPAPVLQGPLGALTPGRAPAPLRWPRALRLRAALTVPRADYTETYATWWDEASGASRTQFHGGATTTLSQRTSDGLYKYSEIRIDNSESRPLRRCATAPPQRAAPAPPGLPDPAPFTFAGFSTLDGAAVEVWRHAVDERGAGEERTFHHELVLTRTADGDAMPVRYSVRVDSSVLGADCDGWEHRYADVRAGPVPAADLAADLDAACDVTETLEAADPEAAARLRPLQEFTRAGADPRHDQSLLKYAQTFNRVYADAKEEAVRKNLFTQCSRFVAAGNREGASFEMGVNFLSDRLDAELGALLGVAFDEQQDAAEQDPHDAGALPGLARRLPDAFDWRDVGAVSHVRYQGSCQSCWAVAVTGAVEGALFVARAGGAAAARAGRGGRLTALAEQALVDCAQQTGAHGCNGTWPSHAYDYVKLRGLPALDTYGPHKEKVETCRERQVAPETHISAHVNVTRNSWPALKVAIGEHAPTVVIIDSYTKSFIFYKKGVLYDDRCGKQRPRLNHAVLAVGWGPAPAAGGAGGTGDAQYVTIKNSWHVAWGEGGYARLHAPANTCGVLALPSYPRLAPADVDQP</sequence>
<comment type="caution">
    <text evidence="3">The sequence shown here is derived from an EMBL/GenBank/DDBJ whole genome shotgun (WGS) entry which is preliminary data.</text>
</comment>
<dbReference type="AlphaFoldDB" id="A0A8S4FUY6"/>
<name>A0A8S4FUY6_PLUXY</name>
<dbReference type="EMBL" id="CAJHNJ030000044">
    <property type="protein sequence ID" value="CAG9131338.1"/>
    <property type="molecule type" value="Genomic_DNA"/>
</dbReference>
<feature type="domain" description="Peptidase C1A papain C-terminal" evidence="2">
    <location>
        <begin position="579"/>
        <end position="816"/>
    </location>
</feature>
<evidence type="ECO:0000313" key="3">
    <source>
        <dbReference type="EMBL" id="CAG9131338.1"/>
    </source>
</evidence>
<comment type="similarity">
    <text evidence="1">Belongs to the peptidase C1 family.</text>
</comment>
<dbReference type="PANTHER" id="PTHR12411">
    <property type="entry name" value="CYSTEINE PROTEASE FAMILY C1-RELATED"/>
    <property type="match status" value="1"/>
</dbReference>
<dbReference type="InterPro" id="IPR013201">
    <property type="entry name" value="Prot_inhib_I29"/>
</dbReference>
<dbReference type="GO" id="GO:0008234">
    <property type="term" value="F:cysteine-type peptidase activity"/>
    <property type="evidence" value="ECO:0007669"/>
    <property type="project" value="InterPro"/>
</dbReference>
<organism evidence="3 4">
    <name type="scientific">Plutella xylostella</name>
    <name type="common">Diamondback moth</name>
    <name type="synonym">Plutella maculipennis</name>
    <dbReference type="NCBI Taxonomy" id="51655"/>
    <lineage>
        <taxon>Eukaryota</taxon>
        <taxon>Metazoa</taxon>
        <taxon>Ecdysozoa</taxon>
        <taxon>Arthropoda</taxon>
        <taxon>Hexapoda</taxon>
        <taxon>Insecta</taxon>
        <taxon>Pterygota</taxon>
        <taxon>Neoptera</taxon>
        <taxon>Endopterygota</taxon>
        <taxon>Lepidoptera</taxon>
        <taxon>Glossata</taxon>
        <taxon>Ditrysia</taxon>
        <taxon>Yponomeutoidea</taxon>
        <taxon>Plutellidae</taxon>
        <taxon>Plutella</taxon>
    </lineage>
</organism>
<dbReference type="Pfam" id="PF08246">
    <property type="entry name" value="Inhibitor_I29"/>
    <property type="match status" value="1"/>
</dbReference>